<dbReference type="RefSeq" id="XP_030756929.1">
    <property type="nucleotide sequence ID" value="XM_030901069.1"/>
</dbReference>
<sequence>MVKEEKNKVWDDKCKEINTYIGGRRNTEVWRFIKTTTTEKQESAPIEIITNKEWVKYYSKLLSENRPEYQEPPQPEINIEGEEIYVDTNKIKTAIMSLKNGRACGPEGVYAELIKSGSKKLFRKLTNIVNQCLNGHPVPEQWKKAYISSIYKKGSRKDPNNYRGISVTSTMSRLYGRILRNLIEEEYSSYEEEEQNGFRSGRSCTDNIFALKSAMNQEVHITFIDLQKAYDTEPIKLWEGPGAPYLIVILDGAEDEHELHPCLQRPRPSGGIVPMAVFDVFQIETLFA</sequence>
<dbReference type="GeneID" id="115882823"/>
<proteinExistence type="predicted"/>
<dbReference type="Proteomes" id="UP000504635">
    <property type="component" value="Unplaced"/>
</dbReference>
<dbReference type="PANTHER" id="PTHR19446">
    <property type="entry name" value="REVERSE TRANSCRIPTASES"/>
    <property type="match status" value="1"/>
</dbReference>
<protein>
    <submittedName>
        <fullName evidence="3">Uncharacterized protein LOC115882823</fullName>
    </submittedName>
</protein>
<dbReference type="InterPro" id="IPR000477">
    <property type="entry name" value="RT_dom"/>
</dbReference>
<keyword evidence="2" id="KW-1185">Reference proteome</keyword>
<dbReference type="AlphaFoldDB" id="A0A6J2Y1Y8"/>
<evidence type="ECO:0000313" key="3">
    <source>
        <dbReference type="RefSeq" id="XP_030756929.1"/>
    </source>
</evidence>
<evidence type="ECO:0000259" key="1">
    <source>
        <dbReference type="Pfam" id="PF00078"/>
    </source>
</evidence>
<dbReference type="Pfam" id="PF00078">
    <property type="entry name" value="RVT_1"/>
    <property type="match status" value="1"/>
</dbReference>
<feature type="domain" description="Reverse transcriptase" evidence="1">
    <location>
        <begin position="154"/>
        <end position="232"/>
    </location>
</feature>
<name>A0A6J2Y1Y8_SITOR</name>
<dbReference type="OrthoDB" id="6770921at2759"/>
<reference evidence="3" key="1">
    <citation type="submission" date="2025-08" db="UniProtKB">
        <authorList>
            <consortium name="RefSeq"/>
        </authorList>
    </citation>
    <scope>IDENTIFICATION</scope>
    <source>
        <tissue evidence="3">Gonads</tissue>
    </source>
</reference>
<accession>A0A6J2Y1Y8</accession>
<evidence type="ECO:0000313" key="2">
    <source>
        <dbReference type="Proteomes" id="UP000504635"/>
    </source>
</evidence>
<dbReference type="KEGG" id="soy:115882823"/>
<organism evidence="2 3">
    <name type="scientific">Sitophilus oryzae</name>
    <name type="common">Rice weevil</name>
    <name type="synonym">Curculio oryzae</name>
    <dbReference type="NCBI Taxonomy" id="7048"/>
    <lineage>
        <taxon>Eukaryota</taxon>
        <taxon>Metazoa</taxon>
        <taxon>Ecdysozoa</taxon>
        <taxon>Arthropoda</taxon>
        <taxon>Hexapoda</taxon>
        <taxon>Insecta</taxon>
        <taxon>Pterygota</taxon>
        <taxon>Neoptera</taxon>
        <taxon>Endopterygota</taxon>
        <taxon>Coleoptera</taxon>
        <taxon>Polyphaga</taxon>
        <taxon>Cucujiformia</taxon>
        <taxon>Curculionidae</taxon>
        <taxon>Dryophthorinae</taxon>
        <taxon>Sitophilus</taxon>
    </lineage>
</organism>
<dbReference type="InParanoid" id="A0A6J2Y1Y8"/>
<gene>
    <name evidence="3" type="primary">LOC115882823</name>
</gene>